<evidence type="ECO:0000313" key="3">
    <source>
        <dbReference type="EMBL" id="KAL1225053.1"/>
    </source>
</evidence>
<evidence type="ECO:0000259" key="2">
    <source>
        <dbReference type="Pfam" id="PF24626"/>
    </source>
</evidence>
<dbReference type="Proteomes" id="UP001558713">
    <property type="component" value="Unassembled WGS sequence"/>
</dbReference>
<accession>A0ABD1C6G5</accession>
<dbReference type="InterPro" id="IPR056924">
    <property type="entry name" value="SH3_Tf2-1"/>
</dbReference>
<dbReference type="EMBL" id="JBANAX010000042">
    <property type="protein sequence ID" value="KAL1225053.1"/>
    <property type="molecule type" value="Genomic_DNA"/>
</dbReference>
<sequence>MRPERFVQQLKSKLQVQGDGPFKVLERINNNVYRIELPCMNKMSSTFNVYDLSHFDVRDDKFLRTKLHQEGGYDTPQPSEGPPDETRPNVTEAEPSIEVPT</sequence>
<organism evidence="3 4">
    <name type="scientific">Cardamine amara subsp. amara</name>
    <dbReference type="NCBI Taxonomy" id="228776"/>
    <lineage>
        <taxon>Eukaryota</taxon>
        <taxon>Viridiplantae</taxon>
        <taxon>Streptophyta</taxon>
        <taxon>Embryophyta</taxon>
        <taxon>Tracheophyta</taxon>
        <taxon>Spermatophyta</taxon>
        <taxon>Magnoliopsida</taxon>
        <taxon>eudicotyledons</taxon>
        <taxon>Gunneridae</taxon>
        <taxon>Pentapetalae</taxon>
        <taxon>rosids</taxon>
        <taxon>malvids</taxon>
        <taxon>Brassicales</taxon>
        <taxon>Brassicaceae</taxon>
        <taxon>Cardamineae</taxon>
        <taxon>Cardamine</taxon>
    </lineage>
</organism>
<feature type="domain" description="Tf2-1-like SH3-like" evidence="2">
    <location>
        <begin position="2"/>
        <end position="55"/>
    </location>
</feature>
<evidence type="ECO:0000313" key="4">
    <source>
        <dbReference type="Proteomes" id="UP001558713"/>
    </source>
</evidence>
<dbReference type="Pfam" id="PF24626">
    <property type="entry name" value="SH3_Tf2-1"/>
    <property type="match status" value="1"/>
</dbReference>
<proteinExistence type="predicted"/>
<comment type="caution">
    <text evidence="3">The sequence shown here is derived from an EMBL/GenBank/DDBJ whole genome shotgun (WGS) entry which is preliminary data.</text>
</comment>
<keyword evidence="4" id="KW-1185">Reference proteome</keyword>
<protein>
    <recommendedName>
        <fullName evidence="2">Tf2-1-like SH3-like domain-containing protein</fullName>
    </recommendedName>
</protein>
<evidence type="ECO:0000256" key="1">
    <source>
        <dbReference type="SAM" id="MobiDB-lite"/>
    </source>
</evidence>
<gene>
    <name evidence="3" type="ORF">V5N11_002832</name>
</gene>
<reference evidence="3 4" key="1">
    <citation type="submission" date="2024-04" db="EMBL/GenBank/DDBJ databases">
        <title>Genome assembly C_amara_ONT_v2.</title>
        <authorList>
            <person name="Yant L."/>
            <person name="Moore C."/>
            <person name="Slenker M."/>
        </authorList>
    </citation>
    <scope>NUCLEOTIDE SEQUENCE [LARGE SCALE GENOMIC DNA]</scope>
    <source>
        <tissue evidence="3">Leaf</tissue>
    </source>
</reference>
<feature type="region of interest" description="Disordered" evidence="1">
    <location>
        <begin position="67"/>
        <end position="101"/>
    </location>
</feature>
<name>A0ABD1C6G5_CARAN</name>
<dbReference type="AlphaFoldDB" id="A0ABD1C6G5"/>